<reference evidence="2" key="1">
    <citation type="journal article" date="2022" name="bioRxiv">
        <title>Sequencing and chromosome-scale assembly of the giantPleurodeles waltlgenome.</title>
        <authorList>
            <person name="Brown T."/>
            <person name="Elewa A."/>
            <person name="Iarovenko S."/>
            <person name="Subramanian E."/>
            <person name="Araus A.J."/>
            <person name="Petzold A."/>
            <person name="Susuki M."/>
            <person name="Suzuki K.-i.T."/>
            <person name="Hayashi T."/>
            <person name="Toyoda A."/>
            <person name="Oliveira C."/>
            <person name="Osipova E."/>
            <person name="Leigh N.D."/>
            <person name="Simon A."/>
            <person name="Yun M.H."/>
        </authorList>
    </citation>
    <scope>NUCLEOTIDE SEQUENCE</scope>
    <source>
        <strain evidence="2">20211129_DDA</strain>
        <tissue evidence="2">Liver</tissue>
    </source>
</reference>
<sequence length="99" mass="11260">MSRASLWLSAPLVKLRRLELRLQGSWRRPQTQSRGVATPGIFVLLRAKQRGAPFFERRSLPLVQRLWIAQHTAPGMRQLGRDCPQPGRTAYTAEMGEPP</sequence>
<organism evidence="2 3">
    <name type="scientific">Pleurodeles waltl</name>
    <name type="common">Iberian ribbed newt</name>
    <dbReference type="NCBI Taxonomy" id="8319"/>
    <lineage>
        <taxon>Eukaryota</taxon>
        <taxon>Metazoa</taxon>
        <taxon>Chordata</taxon>
        <taxon>Craniata</taxon>
        <taxon>Vertebrata</taxon>
        <taxon>Euteleostomi</taxon>
        <taxon>Amphibia</taxon>
        <taxon>Batrachia</taxon>
        <taxon>Caudata</taxon>
        <taxon>Salamandroidea</taxon>
        <taxon>Salamandridae</taxon>
        <taxon>Pleurodelinae</taxon>
        <taxon>Pleurodeles</taxon>
    </lineage>
</organism>
<evidence type="ECO:0000313" key="3">
    <source>
        <dbReference type="Proteomes" id="UP001066276"/>
    </source>
</evidence>
<name>A0AAV7S8S7_PLEWA</name>
<proteinExistence type="predicted"/>
<dbReference type="Proteomes" id="UP001066276">
    <property type="component" value="Chromosome 4_2"/>
</dbReference>
<accession>A0AAV7S8S7</accession>
<evidence type="ECO:0000256" key="1">
    <source>
        <dbReference type="SAM" id="MobiDB-lite"/>
    </source>
</evidence>
<dbReference type="EMBL" id="JANPWB010000008">
    <property type="protein sequence ID" value="KAJ1160545.1"/>
    <property type="molecule type" value="Genomic_DNA"/>
</dbReference>
<evidence type="ECO:0000313" key="2">
    <source>
        <dbReference type="EMBL" id="KAJ1160545.1"/>
    </source>
</evidence>
<gene>
    <name evidence="2" type="ORF">NDU88_001042</name>
</gene>
<protein>
    <submittedName>
        <fullName evidence="2">Uncharacterized protein</fullName>
    </submittedName>
</protein>
<keyword evidence="3" id="KW-1185">Reference proteome</keyword>
<dbReference type="AlphaFoldDB" id="A0AAV7S8S7"/>
<feature type="region of interest" description="Disordered" evidence="1">
    <location>
        <begin position="77"/>
        <end position="99"/>
    </location>
</feature>
<comment type="caution">
    <text evidence="2">The sequence shown here is derived from an EMBL/GenBank/DDBJ whole genome shotgun (WGS) entry which is preliminary data.</text>
</comment>